<sequence>MEWWSIPKAVSDDEDGAQEQAEGSEQKDETEMSPQEQEKMKKIRELVTKKLLTAPAFDENTVGATVDQIMKLPKRQIQALLQNPLPEVLTKPKEDNPEVSESEAGHLDESEVDIVAEDEENDETEVDEEADGAENDVDDTEVDETENDADDTEVDDSEVDISAEVEESEKDDEDNEIEENEKDEDDDASAASAEVSRSSSSSSSSSEAPSSSDDGFQKVIAIPNTLDRPHTSPANIAEMEENEDKSCPICLADPDTMARGPCGHSFCVPCMERVVNAYGEETRWPPLSVSDAHLDAPTLGRCPICRTSLSLFEISLRETGELLHPPDKKYYERSDFPLKHQVYHPYRGKIGQLSFHWDWARLKNKKTENTPFLNIYRSIQSHPERWVLANGEMAQKVVFFEPDSCHFHMPSRTFHGKIKWPSRLRGAYEWDVVLGFHSSYRFLSGGRVYMKRDWPSALTPSSVKKLEKEQQELAGYPLDGRWTVTWRKKKRHPLDKNGELQTMDITVASNAYVQGAYTFYLDFSDDPNTPKIAWPKSDHYQRALLGYIDFDNVPLGVEVGHKIVWETTSQHFEELIWTRQTIGKIPIPRVIVFGSGQDKMLYQQYQEDGSDVSTGIPKYNGTSLWGNVFCKRLYTGSASYHFLSPENSYVSYEHPSCSSLPSLDDDTPLPTRVKFTNMTFDAEERKLNARVEWEEQFGTSWNDNVRWKLEMWFDSEYMVILKGGIQCEWSQERRARPRPPTRPNPNRPTPVPIYVPPPEEEEKEEEAKEEEAKTETEEPQRNEEWIMSGYGHDQVYINAAVLERFRPPGQADLSMNWKGISETQLERLKQEGATERSMKFVEHVFQLAASDPSSNPIDFML</sequence>
<feature type="region of interest" description="Disordered" evidence="5">
    <location>
        <begin position="83"/>
        <end position="215"/>
    </location>
</feature>
<feature type="compositionally biased region" description="Low complexity" evidence="5">
    <location>
        <begin position="189"/>
        <end position="214"/>
    </location>
</feature>
<reference evidence="7" key="1">
    <citation type="submission" date="2023-08" db="EMBL/GenBank/DDBJ databases">
        <authorList>
            <person name="Audoor S."/>
            <person name="Bilcke G."/>
        </authorList>
    </citation>
    <scope>NUCLEOTIDE SEQUENCE</scope>
</reference>
<comment type="caution">
    <text evidence="7">The sequence shown here is derived from an EMBL/GenBank/DDBJ whole genome shotgun (WGS) entry which is preliminary data.</text>
</comment>
<dbReference type="InterPro" id="IPR013083">
    <property type="entry name" value="Znf_RING/FYVE/PHD"/>
</dbReference>
<feature type="domain" description="RING-type" evidence="6">
    <location>
        <begin position="247"/>
        <end position="306"/>
    </location>
</feature>
<dbReference type="SUPFAM" id="SSF57850">
    <property type="entry name" value="RING/U-box"/>
    <property type="match status" value="1"/>
</dbReference>
<feature type="compositionally biased region" description="Basic and acidic residues" evidence="5">
    <location>
        <begin position="24"/>
        <end position="40"/>
    </location>
</feature>
<keyword evidence="1" id="KW-0479">Metal-binding</keyword>
<feature type="compositionally biased region" description="Acidic residues" evidence="5">
    <location>
        <begin position="110"/>
        <end position="188"/>
    </location>
</feature>
<dbReference type="PROSITE" id="PS50089">
    <property type="entry name" value="ZF_RING_2"/>
    <property type="match status" value="1"/>
</dbReference>
<dbReference type="GO" id="GO:0008270">
    <property type="term" value="F:zinc ion binding"/>
    <property type="evidence" value="ECO:0007669"/>
    <property type="project" value="UniProtKB-KW"/>
</dbReference>
<feature type="region of interest" description="Disordered" evidence="5">
    <location>
        <begin position="731"/>
        <end position="782"/>
    </location>
</feature>
<keyword evidence="2 4" id="KW-0863">Zinc-finger</keyword>
<keyword evidence="8" id="KW-1185">Reference proteome</keyword>
<gene>
    <name evidence="7" type="ORF">CYCCA115_LOCUS15785</name>
</gene>
<evidence type="ECO:0000313" key="8">
    <source>
        <dbReference type="Proteomes" id="UP001295423"/>
    </source>
</evidence>
<proteinExistence type="predicted"/>
<feature type="region of interest" description="Disordered" evidence="5">
    <location>
        <begin position="1"/>
        <end position="40"/>
    </location>
</feature>
<evidence type="ECO:0000256" key="3">
    <source>
        <dbReference type="ARBA" id="ARBA00022833"/>
    </source>
</evidence>
<dbReference type="SMART" id="SM00184">
    <property type="entry name" value="RING"/>
    <property type="match status" value="1"/>
</dbReference>
<dbReference type="InterPro" id="IPR017907">
    <property type="entry name" value="Znf_RING_CS"/>
</dbReference>
<dbReference type="Gene3D" id="3.30.40.10">
    <property type="entry name" value="Zinc/RING finger domain, C3HC4 (zinc finger)"/>
    <property type="match status" value="1"/>
</dbReference>
<evidence type="ECO:0000256" key="4">
    <source>
        <dbReference type="PROSITE-ProRule" id="PRU00175"/>
    </source>
</evidence>
<dbReference type="EMBL" id="CAKOGP040001892">
    <property type="protein sequence ID" value="CAJ1955513.1"/>
    <property type="molecule type" value="Genomic_DNA"/>
</dbReference>
<evidence type="ECO:0000313" key="7">
    <source>
        <dbReference type="EMBL" id="CAJ1955513.1"/>
    </source>
</evidence>
<accession>A0AAD2JJI4</accession>
<protein>
    <recommendedName>
        <fullName evidence="6">RING-type domain-containing protein</fullName>
    </recommendedName>
</protein>
<dbReference type="PROSITE" id="PS00518">
    <property type="entry name" value="ZF_RING_1"/>
    <property type="match status" value="1"/>
</dbReference>
<evidence type="ECO:0000256" key="5">
    <source>
        <dbReference type="SAM" id="MobiDB-lite"/>
    </source>
</evidence>
<dbReference type="Proteomes" id="UP001295423">
    <property type="component" value="Unassembled WGS sequence"/>
</dbReference>
<evidence type="ECO:0000259" key="6">
    <source>
        <dbReference type="PROSITE" id="PS50089"/>
    </source>
</evidence>
<dbReference type="InterPro" id="IPR001841">
    <property type="entry name" value="Znf_RING"/>
</dbReference>
<evidence type="ECO:0000256" key="1">
    <source>
        <dbReference type="ARBA" id="ARBA00022723"/>
    </source>
</evidence>
<dbReference type="AlphaFoldDB" id="A0AAD2JJI4"/>
<evidence type="ECO:0000256" key="2">
    <source>
        <dbReference type="ARBA" id="ARBA00022771"/>
    </source>
</evidence>
<feature type="compositionally biased region" description="Pro residues" evidence="5">
    <location>
        <begin position="738"/>
        <end position="757"/>
    </location>
</feature>
<feature type="compositionally biased region" description="Acidic residues" evidence="5">
    <location>
        <begin position="758"/>
        <end position="769"/>
    </location>
</feature>
<feature type="compositionally biased region" description="Basic and acidic residues" evidence="5">
    <location>
        <begin position="770"/>
        <end position="782"/>
    </location>
</feature>
<keyword evidence="3" id="KW-0862">Zinc</keyword>
<dbReference type="Pfam" id="PF00097">
    <property type="entry name" value="zf-C3HC4"/>
    <property type="match status" value="1"/>
</dbReference>
<name>A0AAD2JJI4_9STRA</name>
<dbReference type="InterPro" id="IPR018957">
    <property type="entry name" value="Znf_C3HC4_RING-type"/>
</dbReference>
<organism evidence="7 8">
    <name type="scientific">Cylindrotheca closterium</name>
    <dbReference type="NCBI Taxonomy" id="2856"/>
    <lineage>
        <taxon>Eukaryota</taxon>
        <taxon>Sar</taxon>
        <taxon>Stramenopiles</taxon>
        <taxon>Ochrophyta</taxon>
        <taxon>Bacillariophyta</taxon>
        <taxon>Bacillariophyceae</taxon>
        <taxon>Bacillariophycidae</taxon>
        <taxon>Bacillariales</taxon>
        <taxon>Bacillariaceae</taxon>
        <taxon>Cylindrotheca</taxon>
    </lineage>
</organism>